<dbReference type="Pfam" id="PF03711">
    <property type="entry name" value="OKR_DC_1_C"/>
    <property type="match status" value="1"/>
</dbReference>
<evidence type="ECO:0000256" key="3">
    <source>
        <dbReference type="ARBA" id="ARBA00022793"/>
    </source>
</evidence>
<feature type="domain" description="Orn/Lys/Arg decarboxylase C-terminal" evidence="7">
    <location>
        <begin position="359"/>
        <end position="460"/>
    </location>
</feature>
<comment type="caution">
    <text evidence="8">The sequence shown here is derived from an EMBL/GenBank/DDBJ whole genome shotgun (WGS) entry which is preliminary data.</text>
</comment>
<dbReference type="CDD" id="cd00615">
    <property type="entry name" value="Orn_deC_like"/>
    <property type="match status" value="1"/>
</dbReference>
<dbReference type="InterPro" id="IPR015421">
    <property type="entry name" value="PyrdxlP-dep_Trfase_major"/>
</dbReference>
<evidence type="ECO:0000259" key="6">
    <source>
        <dbReference type="Pfam" id="PF01276"/>
    </source>
</evidence>
<keyword evidence="3" id="KW-0210">Decarboxylase</keyword>
<dbReference type="PANTHER" id="PTHR43277:SF3">
    <property type="entry name" value="DECARBOXYLASE, PUTATIVE-RELATED"/>
    <property type="match status" value="1"/>
</dbReference>
<comment type="cofactor">
    <cofactor evidence="1">
        <name>pyridoxal 5'-phosphate</name>
        <dbReference type="ChEBI" id="CHEBI:597326"/>
    </cofactor>
</comment>
<reference evidence="9" key="1">
    <citation type="journal article" date="2019" name="Int. J. Syst. Evol. Microbiol.">
        <title>The Global Catalogue of Microorganisms (GCM) 10K type strain sequencing project: providing services to taxonomists for standard genome sequencing and annotation.</title>
        <authorList>
            <consortium name="The Broad Institute Genomics Platform"/>
            <consortium name="The Broad Institute Genome Sequencing Center for Infectious Disease"/>
            <person name="Wu L."/>
            <person name="Ma J."/>
        </authorList>
    </citation>
    <scope>NUCLEOTIDE SEQUENCE [LARGE SCALE GENOMIC DNA]</scope>
    <source>
        <strain evidence="9">CGMCC 4.1434</strain>
    </source>
</reference>
<dbReference type="Proteomes" id="UP001596109">
    <property type="component" value="Unassembled WGS sequence"/>
</dbReference>
<organism evidence="8 9">
    <name type="scientific">Sporosarcina soli</name>
    <dbReference type="NCBI Taxonomy" id="334736"/>
    <lineage>
        <taxon>Bacteria</taxon>
        <taxon>Bacillati</taxon>
        <taxon>Bacillota</taxon>
        <taxon>Bacilli</taxon>
        <taxon>Bacillales</taxon>
        <taxon>Caryophanaceae</taxon>
        <taxon>Sporosarcina</taxon>
    </lineage>
</organism>
<name>A0ABW0TR16_9BACL</name>
<dbReference type="EMBL" id="JBHSNO010000012">
    <property type="protein sequence ID" value="MFC5590930.1"/>
    <property type="molecule type" value="Genomic_DNA"/>
</dbReference>
<evidence type="ECO:0000256" key="5">
    <source>
        <dbReference type="ARBA" id="ARBA00023239"/>
    </source>
</evidence>
<accession>A0ABW0TR16</accession>
<dbReference type="GO" id="GO:0008483">
    <property type="term" value="F:transaminase activity"/>
    <property type="evidence" value="ECO:0007669"/>
    <property type="project" value="UniProtKB-KW"/>
</dbReference>
<evidence type="ECO:0000256" key="1">
    <source>
        <dbReference type="ARBA" id="ARBA00001933"/>
    </source>
</evidence>
<dbReference type="InterPro" id="IPR015424">
    <property type="entry name" value="PyrdxlP-dep_Trfase"/>
</dbReference>
<sequence>MEYKERPLIRKLLEFERANPVSFHVPGHKHGRLSGLPMELRDALRYDFTELEGLDDLHEPAGVIAEAQQLLASTYSSDCSFFLVNGSTVGNLAMVYATCRAGDTIIVQRNAHKSVFHAIELTGAKPVYVSPNWDDSTKSAGVLTADTMKRAIEAYPYAKAVILTYPTYYGTTGSELKDTIKICHSYGIPVLVDEAHGAHFVAGEPFPKSALELGADVVVHSAHKTLPAMTMASFLHIKSTLVSSQLIAHYLQMLQSSSPSYILMASLDDARSYIASYTEEDKAIFMIKRLSFIKRLKSNPRLQTVESDDPLKLLLRMEGYSGFELQRCLEKQGVYSELADPYQVLFVLPLLKSETDYPFEETCRRIQWAIAELEVQHNANVAAEVPVFNEEISSPVYSFAKIAEMESEWIPFEQSAGRVVAGSIIPYPPGIPFLISGERVSEEDVCYLDELQRMGAKFQGAIRVHEKQMLVVKKGMEE</sequence>
<keyword evidence="4" id="KW-0663">Pyridoxal phosphate</keyword>
<evidence type="ECO:0000259" key="7">
    <source>
        <dbReference type="Pfam" id="PF03711"/>
    </source>
</evidence>
<keyword evidence="9" id="KW-1185">Reference proteome</keyword>
<evidence type="ECO:0000313" key="8">
    <source>
        <dbReference type="EMBL" id="MFC5590930.1"/>
    </source>
</evidence>
<protein>
    <submittedName>
        <fullName evidence="8">Aminotransferase class I/II-fold pyridoxal phosphate-dependent enzyme</fullName>
    </submittedName>
</protein>
<gene>
    <name evidence="8" type="ORF">ACFPRA_18780</name>
</gene>
<dbReference type="InterPro" id="IPR000310">
    <property type="entry name" value="Orn/Lys/Arg_deCO2ase_major_dom"/>
</dbReference>
<dbReference type="Pfam" id="PF01276">
    <property type="entry name" value="OKR_DC_1"/>
    <property type="match status" value="1"/>
</dbReference>
<dbReference type="SUPFAM" id="SSF53383">
    <property type="entry name" value="PLP-dependent transferases"/>
    <property type="match status" value="1"/>
</dbReference>
<dbReference type="PANTHER" id="PTHR43277">
    <property type="entry name" value="ARGININE DECARBOXYLASE"/>
    <property type="match status" value="1"/>
</dbReference>
<dbReference type="InterPro" id="IPR036633">
    <property type="entry name" value="Prn/Lys/Arg_de-COase_C_sf"/>
</dbReference>
<evidence type="ECO:0000313" key="9">
    <source>
        <dbReference type="Proteomes" id="UP001596109"/>
    </source>
</evidence>
<evidence type="ECO:0000256" key="2">
    <source>
        <dbReference type="ARBA" id="ARBA00010671"/>
    </source>
</evidence>
<comment type="similarity">
    <text evidence="2">Belongs to the Orn/Lys/Arg decarboxylase class-I family.</text>
</comment>
<evidence type="ECO:0000256" key="4">
    <source>
        <dbReference type="ARBA" id="ARBA00022898"/>
    </source>
</evidence>
<feature type="domain" description="Orn/Lys/Arg decarboxylases family 1 pyridoxal-P attachment site" evidence="6">
    <location>
        <begin position="7"/>
        <end position="291"/>
    </location>
</feature>
<dbReference type="InterPro" id="IPR008286">
    <property type="entry name" value="Prn/Lys/Arg_de-COase_C"/>
</dbReference>
<dbReference type="InterPro" id="IPR052357">
    <property type="entry name" value="Orn_Lys_Arg_decarboxylase-I"/>
</dbReference>
<dbReference type="Gene3D" id="3.90.100.10">
    <property type="entry name" value="Orn/Lys/Arg decarboxylase, C-terminal domain"/>
    <property type="match status" value="1"/>
</dbReference>
<keyword evidence="8" id="KW-0032">Aminotransferase</keyword>
<keyword evidence="8" id="KW-0808">Transferase</keyword>
<proteinExistence type="inferred from homology"/>
<dbReference type="Gene3D" id="3.40.640.10">
    <property type="entry name" value="Type I PLP-dependent aspartate aminotransferase-like (Major domain)"/>
    <property type="match status" value="1"/>
</dbReference>
<keyword evidence="5" id="KW-0456">Lyase</keyword>
<dbReference type="RefSeq" id="WP_381438082.1">
    <property type="nucleotide sequence ID" value="NZ_JBHSNO010000012.1"/>
</dbReference>
<dbReference type="SUPFAM" id="SSF55904">
    <property type="entry name" value="Ornithine decarboxylase C-terminal domain"/>
    <property type="match status" value="1"/>
</dbReference>